<evidence type="ECO:0000313" key="7">
    <source>
        <dbReference type="EMBL" id="NYI05131.1"/>
    </source>
</evidence>
<dbReference type="InterPro" id="IPR023772">
    <property type="entry name" value="DNA-bd_HTH_TetR-type_CS"/>
</dbReference>
<gene>
    <name evidence="7" type="ORF">FHU37_002074</name>
</gene>
<dbReference type="GO" id="GO:0003700">
    <property type="term" value="F:DNA-binding transcription factor activity"/>
    <property type="evidence" value="ECO:0007669"/>
    <property type="project" value="TreeGrafter"/>
</dbReference>
<dbReference type="Pfam" id="PF00440">
    <property type="entry name" value="TetR_N"/>
    <property type="match status" value="1"/>
</dbReference>
<keyword evidence="2 4" id="KW-0238">DNA-binding</keyword>
<sequence>MGPGQYHEPDAVTGRRGAEQRAEAAAAAAMGVGGTAGRGPAAARRPPALRSDAQANMVQILRAAREVFSTHGYDASVEMVARQAGVGIGTVYRRFTDKQGLVHRILLEETLRLTARAEAAAATGHDPWTALATYVRDCAVSGAGRLLPPHLIAAAARQVALRRDAGVGGLRAPLGRVPTARGGVAAAGRPRATTTQRAGTGGPGQPGQPGPPGPGGQPAGRPTPLGAQLDGAATRLVEAVERLVLRAKAVRALRPEVTTGDVLLLVVQAAPSPLVPPEWRPMVTEHLIGVLLRGLQVSPTPSPLRRTRTMPLPGEAGPSQGV</sequence>
<feature type="compositionally biased region" description="Pro residues" evidence="5">
    <location>
        <begin position="206"/>
        <end position="215"/>
    </location>
</feature>
<dbReference type="InterPro" id="IPR050109">
    <property type="entry name" value="HTH-type_TetR-like_transc_reg"/>
</dbReference>
<feature type="compositionally biased region" description="Low complexity" evidence="5">
    <location>
        <begin position="38"/>
        <end position="49"/>
    </location>
</feature>
<dbReference type="PROSITE" id="PS01081">
    <property type="entry name" value="HTH_TETR_1"/>
    <property type="match status" value="1"/>
</dbReference>
<comment type="caution">
    <text evidence="7">The sequence shown here is derived from an EMBL/GenBank/DDBJ whole genome shotgun (WGS) entry which is preliminary data.</text>
</comment>
<dbReference type="PRINTS" id="PR00455">
    <property type="entry name" value="HTHTETR"/>
</dbReference>
<dbReference type="GO" id="GO:0000976">
    <property type="term" value="F:transcription cis-regulatory region binding"/>
    <property type="evidence" value="ECO:0007669"/>
    <property type="project" value="TreeGrafter"/>
</dbReference>
<dbReference type="InterPro" id="IPR001647">
    <property type="entry name" value="HTH_TetR"/>
</dbReference>
<keyword evidence="3" id="KW-0804">Transcription</keyword>
<keyword evidence="8" id="KW-1185">Reference proteome</keyword>
<dbReference type="SUPFAM" id="SSF46689">
    <property type="entry name" value="Homeodomain-like"/>
    <property type="match status" value="1"/>
</dbReference>
<feature type="domain" description="HTH tetR-type" evidence="6">
    <location>
        <begin position="54"/>
        <end position="113"/>
    </location>
</feature>
<evidence type="ECO:0000256" key="4">
    <source>
        <dbReference type="PROSITE-ProRule" id="PRU00335"/>
    </source>
</evidence>
<feature type="region of interest" description="Disordered" evidence="5">
    <location>
        <begin position="299"/>
        <end position="322"/>
    </location>
</feature>
<dbReference type="InterPro" id="IPR036271">
    <property type="entry name" value="Tet_transcr_reg_TetR-rel_C_sf"/>
</dbReference>
<dbReference type="PANTHER" id="PTHR30055:SF234">
    <property type="entry name" value="HTH-TYPE TRANSCRIPTIONAL REGULATOR BETI"/>
    <property type="match status" value="1"/>
</dbReference>
<evidence type="ECO:0000256" key="2">
    <source>
        <dbReference type="ARBA" id="ARBA00023125"/>
    </source>
</evidence>
<dbReference type="AlphaFoldDB" id="A0A853A331"/>
<dbReference type="PANTHER" id="PTHR30055">
    <property type="entry name" value="HTH-TYPE TRANSCRIPTIONAL REGULATOR RUTR"/>
    <property type="match status" value="1"/>
</dbReference>
<feature type="DNA-binding region" description="H-T-H motif" evidence="4">
    <location>
        <begin position="76"/>
        <end position="95"/>
    </location>
</feature>
<evidence type="ECO:0000259" key="6">
    <source>
        <dbReference type="PROSITE" id="PS50977"/>
    </source>
</evidence>
<evidence type="ECO:0000256" key="1">
    <source>
        <dbReference type="ARBA" id="ARBA00023015"/>
    </source>
</evidence>
<dbReference type="SUPFAM" id="SSF48498">
    <property type="entry name" value="Tetracyclin repressor-like, C-terminal domain"/>
    <property type="match status" value="1"/>
</dbReference>
<evidence type="ECO:0000256" key="5">
    <source>
        <dbReference type="SAM" id="MobiDB-lite"/>
    </source>
</evidence>
<dbReference type="Proteomes" id="UP000567795">
    <property type="component" value="Unassembled WGS sequence"/>
</dbReference>
<accession>A0A853A331</accession>
<protein>
    <submittedName>
        <fullName evidence="7">AcrR family transcriptional regulator</fullName>
    </submittedName>
</protein>
<dbReference type="EMBL" id="JACBZD010000001">
    <property type="protein sequence ID" value="NYI05131.1"/>
    <property type="molecule type" value="Genomic_DNA"/>
</dbReference>
<dbReference type="PROSITE" id="PS50977">
    <property type="entry name" value="HTH_TETR_2"/>
    <property type="match status" value="1"/>
</dbReference>
<dbReference type="RefSeq" id="WP_179813927.1">
    <property type="nucleotide sequence ID" value="NZ_JACBZD010000001.1"/>
</dbReference>
<dbReference type="InterPro" id="IPR009057">
    <property type="entry name" value="Homeodomain-like_sf"/>
</dbReference>
<reference evidence="7 8" key="1">
    <citation type="submission" date="2020-07" db="EMBL/GenBank/DDBJ databases">
        <title>Sequencing the genomes of 1000 actinobacteria strains.</title>
        <authorList>
            <person name="Klenk H.-P."/>
        </authorList>
    </citation>
    <scope>NUCLEOTIDE SEQUENCE [LARGE SCALE GENOMIC DNA]</scope>
    <source>
        <strain evidence="7 8">DSM 42178</strain>
    </source>
</reference>
<feature type="region of interest" description="Disordered" evidence="5">
    <location>
        <begin position="25"/>
        <end position="49"/>
    </location>
</feature>
<dbReference type="Gene3D" id="1.10.357.10">
    <property type="entry name" value="Tetracycline Repressor, domain 2"/>
    <property type="match status" value="2"/>
</dbReference>
<organism evidence="7 8">
    <name type="scientific">Allostreptomyces psammosilenae</name>
    <dbReference type="NCBI Taxonomy" id="1892865"/>
    <lineage>
        <taxon>Bacteria</taxon>
        <taxon>Bacillati</taxon>
        <taxon>Actinomycetota</taxon>
        <taxon>Actinomycetes</taxon>
        <taxon>Kitasatosporales</taxon>
        <taxon>Streptomycetaceae</taxon>
        <taxon>Allostreptomyces</taxon>
    </lineage>
</organism>
<name>A0A853A331_9ACTN</name>
<evidence type="ECO:0000256" key="3">
    <source>
        <dbReference type="ARBA" id="ARBA00023163"/>
    </source>
</evidence>
<keyword evidence="1" id="KW-0805">Transcription regulation</keyword>
<feature type="region of interest" description="Disordered" evidence="5">
    <location>
        <begin position="180"/>
        <end position="227"/>
    </location>
</feature>
<proteinExistence type="predicted"/>
<feature type="compositionally biased region" description="Low complexity" evidence="5">
    <location>
        <begin position="180"/>
        <end position="198"/>
    </location>
</feature>
<evidence type="ECO:0000313" key="8">
    <source>
        <dbReference type="Proteomes" id="UP000567795"/>
    </source>
</evidence>